<sequence>MWKRKREKLAFAVDPPAKRGTARANKLTLEGSGRVSKADAIEDALVQYIKNLRRDEVVVCRDTIVHRLMPDFLRDKSGDAALTWCSRLMRRRRLTVLCVTRSGRKVNEELEEENRVVVFAQLATESLQTYCVDVPTGLLSLIERCLTWSKRQNNLPEHGKQGDDRLHRQPASSCDYGWQ</sequence>
<gene>
    <name evidence="2" type="ORF">N0F65_012291</name>
</gene>
<evidence type="ECO:0000313" key="2">
    <source>
        <dbReference type="EMBL" id="DBA04708.1"/>
    </source>
</evidence>
<evidence type="ECO:0000313" key="3">
    <source>
        <dbReference type="Proteomes" id="UP001146120"/>
    </source>
</evidence>
<comment type="caution">
    <text evidence="2">The sequence shown here is derived from an EMBL/GenBank/DDBJ whole genome shotgun (WGS) entry which is preliminary data.</text>
</comment>
<dbReference type="EMBL" id="DAKRPA010000006">
    <property type="protein sequence ID" value="DBA04708.1"/>
    <property type="molecule type" value="Genomic_DNA"/>
</dbReference>
<dbReference type="Proteomes" id="UP001146120">
    <property type="component" value="Unassembled WGS sequence"/>
</dbReference>
<reference evidence="2" key="2">
    <citation type="journal article" date="2023" name="Microbiol Resour">
        <title>Decontamination and Annotation of the Draft Genome Sequence of the Oomycete Lagenidium giganteum ARSEF 373.</title>
        <authorList>
            <person name="Morgan W.R."/>
            <person name="Tartar A."/>
        </authorList>
    </citation>
    <scope>NUCLEOTIDE SEQUENCE</scope>
    <source>
        <strain evidence="2">ARSEF 373</strain>
    </source>
</reference>
<protein>
    <submittedName>
        <fullName evidence="2">Uncharacterized protein</fullName>
    </submittedName>
</protein>
<keyword evidence="3" id="KW-1185">Reference proteome</keyword>
<reference evidence="2" key="1">
    <citation type="submission" date="2022-11" db="EMBL/GenBank/DDBJ databases">
        <authorList>
            <person name="Morgan W.R."/>
            <person name="Tartar A."/>
        </authorList>
    </citation>
    <scope>NUCLEOTIDE SEQUENCE</scope>
    <source>
        <strain evidence="2">ARSEF 373</strain>
    </source>
</reference>
<feature type="compositionally biased region" description="Basic and acidic residues" evidence="1">
    <location>
        <begin position="157"/>
        <end position="167"/>
    </location>
</feature>
<feature type="region of interest" description="Disordered" evidence="1">
    <location>
        <begin position="156"/>
        <end position="179"/>
    </location>
</feature>
<dbReference type="AlphaFoldDB" id="A0AAV2ZBB5"/>
<name>A0AAV2ZBB5_9STRA</name>
<proteinExistence type="predicted"/>
<evidence type="ECO:0000256" key="1">
    <source>
        <dbReference type="SAM" id="MobiDB-lite"/>
    </source>
</evidence>
<organism evidence="2 3">
    <name type="scientific">Lagenidium giganteum</name>
    <dbReference type="NCBI Taxonomy" id="4803"/>
    <lineage>
        <taxon>Eukaryota</taxon>
        <taxon>Sar</taxon>
        <taxon>Stramenopiles</taxon>
        <taxon>Oomycota</taxon>
        <taxon>Peronosporomycetes</taxon>
        <taxon>Pythiales</taxon>
        <taxon>Pythiaceae</taxon>
    </lineage>
</organism>
<accession>A0AAV2ZBB5</accession>